<dbReference type="GO" id="GO:0005737">
    <property type="term" value="C:cytoplasm"/>
    <property type="evidence" value="ECO:0007669"/>
    <property type="project" value="UniProtKB-SubCell"/>
</dbReference>
<proteinExistence type="inferred from homology"/>
<sequence length="186" mass="21143">MHNAIIAEMKQKMDKSVEHFKDEIASLRTGRATPSLVDSIVVEYYGQSMPMLQVASISVPTPQMIVIQPWDKGALEAIQKAILQSPLGIAPIVDKDTVRLSMPALTEERRLGLIKVLDQKVEEAKIAIRQEREDAIKKTQKLKEDSEIREDDFFRAKTEIQKIVDEFNNEKIKAARDKKEKEILSS</sequence>
<dbReference type="NCBIfam" id="TIGR00496">
    <property type="entry name" value="frr"/>
    <property type="match status" value="1"/>
</dbReference>
<evidence type="ECO:0000313" key="6">
    <source>
        <dbReference type="Proteomes" id="UP000176639"/>
    </source>
</evidence>
<name>A0A1F5B0S3_9BACT</name>
<feature type="domain" description="Ribosome recycling factor" evidence="4">
    <location>
        <begin position="20"/>
        <end position="184"/>
    </location>
</feature>
<dbReference type="Proteomes" id="UP000176639">
    <property type="component" value="Unassembled WGS sequence"/>
</dbReference>
<comment type="similarity">
    <text evidence="1 3">Belongs to the RRF family.</text>
</comment>
<dbReference type="InterPro" id="IPR036191">
    <property type="entry name" value="RRF_sf"/>
</dbReference>
<dbReference type="GO" id="GO:0006415">
    <property type="term" value="P:translational termination"/>
    <property type="evidence" value="ECO:0007669"/>
    <property type="project" value="UniProtKB-UniRule"/>
</dbReference>
<keyword evidence="2 3" id="KW-0648">Protein biosynthesis</keyword>
<dbReference type="FunFam" id="3.30.1360.40:FF:000001">
    <property type="entry name" value="Ribosome-recycling factor"/>
    <property type="match status" value="1"/>
</dbReference>
<comment type="caution">
    <text evidence="5">The sequence shown here is derived from an EMBL/GenBank/DDBJ whole genome shotgun (WGS) entry which is preliminary data.</text>
</comment>
<keyword evidence="3" id="KW-0963">Cytoplasm</keyword>
<accession>A0A1F5B0S3</accession>
<dbReference type="CDD" id="cd00520">
    <property type="entry name" value="RRF"/>
    <property type="match status" value="1"/>
</dbReference>
<dbReference type="Pfam" id="PF01765">
    <property type="entry name" value="RRF"/>
    <property type="match status" value="1"/>
</dbReference>
<dbReference type="EMBL" id="MEYI01000009">
    <property type="protein sequence ID" value="OGD24218.1"/>
    <property type="molecule type" value="Genomic_DNA"/>
</dbReference>
<dbReference type="GO" id="GO:0043023">
    <property type="term" value="F:ribosomal large subunit binding"/>
    <property type="evidence" value="ECO:0007669"/>
    <property type="project" value="TreeGrafter"/>
</dbReference>
<reference evidence="5 6" key="1">
    <citation type="journal article" date="2016" name="Nat. Commun.">
        <title>Thousands of microbial genomes shed light on interconnected biogeochemical processes in an aquifer system.</title>
        <authorList>
            <person name="Anantharaman K."/>
            <person name="Brown C.T."/>
            <person name="Hug L.A."/>
            <person name="Sharon I."/>
            <person name="Castelle C.J."/>
            <person name="Probst A.J."/>
            <person name="Thomas B.C."/>
            <person name="Singh A."/>
            <person name="Wilkins M.J."/>
            <person name="Karaoz U."/>
            <person name="Brodie E.L."/>
            <person name="Williams K.H."/>
            <person name="Hubbard S.S."/>
            <person name="Banfield J.F."/>
        </authorList>
    </citation>
    <scope>NUCLEOTIDE SEQUENCE [LARGE SCALE GENOMIC DNA]</scope>
</reference>
<evidence type="ECO:0000256" key="2">
    <source>
        <dbReference type="ARBA" id="ARBA00022917"/>
    </source>
</evidence>
<evidence type="ECO:0000256" key="1">
    <source>
        <dbReference type="ARBA" id="ARBA00005912"/>
    </source>
</evidence>
<dbReference type="SUPFAM" id="SSF55194">
    <property type="entry name" value="Ribosome recycling factor, RRF"/>
    <property type="match status" value="1"/>
</dbReference>
<dbReference type="AlphaFoldDB" id="A0A1F5B0S3"/>
<evidence type="ECO:0000256" key="3">
    <source>
        <dbReference type="HAMAP-Rule" id="MF_00040"/>
    </source>
</evidence>
<organism evidence="5 6">
    <name type="scientific">Candidatus Azambacteria bacterium RBG_16_47_10</name>
    <dbReference type="NCBI Taxonomy" id="1797292"/>
    <lineage>
        <taxon>Bacteria</taxon>
        <taxon>Candidatus Azamiibacteriota</taxon>
    </lineage>
</organism>
<dbReference type="PANTHER" id="PTHR20982">
    <property type="entry name" value="RIBOSOME RECYCLING FACTOR"/>
    <property type="match status" value="1"/>
</dbReference>
<dbReference type="Gene3D" id="1.10.132.20">
    <property type="entry name" value="Ribosome-recycling factor"/>
    <property type="match status" value="1"/>
</dbReference>
<dbReference type="InterPro" id="IPR023584">
    <property type="entry name" value="Ribosome_recyc_fac_dom"/>
</dbReference>
<dbReference type="Gene3D" id="3.30.1360.40">
    <property type="match status" value="1"/>
</dbReference>
<evidence type="ECO:0000259" key="4">
    <source>
        <dbReference type="Pfam" id="PF01765"/>
    </source>
</evidence>
<gene>
    <name evidence="3" type="primary">frr</name>
    <name evidence="5" type="ORF">A2Z10_02880</name>
</gene>
<comment type="subcellular location">
    <subcellularLocation>
        <location evidence="3">Cytoplasm</location>
    </subcellularLocation>
</comment>
<dbReference type="InterPro" id="IPR002661">
    <property type="entry name" value="Ribosome_recyc_fac"/>
</dbReference>
<comment type="function">
    <text evidence="3">Responsible for the release of ribosomes from messenger RNA at the termination of protein biosynthesis. May increase the efficiency of translation by recycling ribosomes from one round of translation to another.</text>
</comment>
<dbReference type="PANTHER" id="PTHR20982:SF3">
    <property type="entry name" value="MITOCHONDRIAL RIBOSOME RECYCLING FACTOR PSEUDO 1"/>
    <property type="match status" value="1"/>
</dbReference>
<dbReference type="HAMAP" id="MF_00040">
    <property type="entry name" value="RRF"/>
    <property type="match status" value="1"/>
</dbReference>
<evidence type="ECO:0000313" key="5">
    <source>
        <dbReference type="EMBL" id="OGD24218.1"/>
    </source>
</evidence>
<protein>
    <recommendedName>
        <fullName evidence="3">Ribosome-recycling factor</fullName>
        <shortName evidence="3">RRF</shortName>
    </recommendedName>
    <alternativeName>
        <fullName evidence="3">Ribosome-releasing factor</fullName>
    </alternativeName>
</protein>